<name>A0AAU9WX19_9CNID</name>
<evidence type="ECO:0000313" key="2">
    <source>
        <dbReference type="EMBL" id="CAH3128959.1"/>
    </source>
</evidence>
<dbReference type="AlphaFoldDB" id="A0AAU9WX19"/>
<evidence type="ECO:0000256" key="1">
    <source>
        <dbReference type="SAM" id="MobiDB-lite"/>
    </source>
</evidence>
<feature type="region of interest" description="Disordered" evidence="1">
    <location>
        <begin position="89"/>
        <end position="108"/>
    </location>
</feature>
<dbReference type="Proteomes" id="UP001159428">
    <property type="component" value="Unassembled WGS sequence"/>
</dbReference>
<gene>
    <name evidence="2" type="ORF">PMEA_00013205</name>
</gene>
<evidence type="ECO:0000313" key="3">
    <source>
        <dbReference type="Proteomes" id="UP001159428"/>
    </source>
</evidence>
<accession>A0AAU9WX19</accession>
<proteinExistence type="predicted"/>
<dbReference type="EMBL" id="CALNXJ010000023">
    <property type="protein sequence ID" value="CAH3128959.1"/>
    <property type="molecule type" value="Genomic_DNA"/>
</dbReference>
<reference evidence="2 3" key="1">
    <citation type="submission" date="2022-05" db="EMBL/GenBank/DDBJ databases">
        <authorList>
            <consortium name="Genoscope - CEA"/>
            <person name="William W."/>
        </authorList>
    </citation>
    <scope>NUCLEOTIDE SEQUENCE [LARGE SCALE GENOMIC DNA]</scope>
</reference>
<feature type="region of interest" description="Disordered" evidence="1">
    <location>
        <begin position="49"/>
        <end position="68"/>
    </location>
</feature>
<feature type="region of interest" description="Disordered" evidence="1">
    <location>
        <begin position="1"/>
        <end position="27"/>
    </location>
</feature>
<protein>
    <submittedName>
        <fullName evidence="2">Uncharacterized protein</fullName>
    </submittedName>
</protein>
<keyword evidence="3" id="KW-1185">Reference proteome</keyword>
<organism evidence="2 3">
    <name type="scientific">Pocillopora meandrina</name>
    <dbReference type="NCBI Taxonomy" id="46732"/>
    <lineage>
        <taxon>Eukaryota</taxon>
        <taxon>Metazoa</taxon>
        <taxon>Cnidaria</taxon>
        <taxon>Anthozoa</taxon>
        <taxon>Hexacorallia</taxon>
        <taxon>Scleractinia</taxon>
        <taxon>Astrocoeniina</taxon>
        <taxon>Pocilloporidae</taxon>
        <taxon>Pocillopora</taxon>
    </lineage>
</organism>
<comment type="caution">
    <text evidence="2">The sequence shown here is derived from an EMBL/GenBank/DDBJ whole genome shotgun (WGS) entry which is preliminary data.</text>
</comment>
<sequence length="119" mass="13723">MADCKSNHCREKQRKENFQRKESVGNENEFKDVMTERLWNIATSRLDVKQHDGRGQETNPSEELSGSCFDDLSGEISIYEDFKSKENCFTGSERGKTGPSTWDKDNNSSFEMLADVQWN</sequence>